<feature type="non-terminal residue" evidence="2">
    <location>
        <position position="1"/>
    </location>
</feature>
<feature type="region of interest" description="Disordered" evidence="1">
    <location>
        <begin position="13"/>
        <end position="33"/>
    </location>
</feature>
<accession>A0A7R8WLK4</accession>
<dbReference type="AlphaFoldDB" id="A0A7R8WLK4"/>
<protein>
    <submittedName>
        <fullName evidence="2">Uncharacterized protein</fullName>
    </submittedName>
</protein>
<dbReference type="EMBL" id="OB667585">
    <property type="protein sequence ID" value="CAD7234043.1"/>
    <property type="molecule type" value="Genomic_DNA"/>
</dbReference>
<evidence type="ECO:0000313" key="2">
    <source>
        <dbReference type="EMBL" id="CAD7234043.1"/>
    </source>
</evidence>
<proteinExistence type="predicted"/>
<organism evidence="2">
    <name type="scientific">Cyprideis torosa</name>
    <dbReference type="NCBI Taxonomy" id="163714"/>
    <lineage>
        <taxon>Eukaryota</taxon>
        <taxon>Metazoa</taxon>
        <taxon>Ecdysozoa</taxon>
        <taxon>Arthropoda</taxon>
        <taxon>Crustacea</taxon>
        <taxon>Oligostraca</taxon>
        <taxon>Ostracoda</taxon>
        <taxon>Podocopa</taxon>
        <taxon>Podocopida</taxon>
        <taxon>Cytherocopina</taxon>
        <taxon>Cytheroidea</taxon>
        <taxon>Cytherideidae</taxon>
        <taxon>Cyprideis</taxon>
    </lineage>
</organism>
<gene>
    <name evidence="2" type="ORF">CTOB1V02_LOCUS11861</name>
</gene>
<reference evidence="2" key="1">
    <citation type="submission" date="2020-11" db="EMBL/GenBank/DDBJ databases">
        <authorList>
            <person name="Tran Van P."/>
        </authorList>
    </citation>
    <scope>NUCLEOTIDE SEQUENCE</scope>
</reference>
<name>A0A7R8WLK4_9CRUS</name>
<sequence>MKTSCILNKLSEHQKKIRQPPAKLPGSFVGTDQDRHDLSTFSVDQDRHDLSTFSVDQDSSYRKERKHTLDQETTGSQRQRPSSRFRQTYVHHVSPLNALHLIVNSKFRQKVTGTPCELIHLATAYTKMAGSSGVQSSLYREKERDEPLLHPNGRSPPAIREGVFRRGLAAFIPWPPVIFSHLPALEISPFCMACTSACLHIIKKFPSCVDGGIDAMDVATANIGRNSLIPSRLSPIENTGSCVLMFYRSPPPSFVGTFSVDQDRHDLSTFSVDQDRHDLSTFSVDQD</sequence>
<feature type="region of interest" description="Disordered" evidence="1">
    <location>
        <begin position="56"/>
        <end position="85"/>
    </location>
</feature>
<feature type="compositionally biased region" description="Basic and acidic residues" evidence="1">
    <location>
        <begin position="59"/>
        <end position="70"/>
    </location>
</feature>
<feature type="compositionally biased region" description="Low complexity" evidence="1">
    <location>
        <begin position="76"/>
        <end position="85"/>
    </location>
</feature>
<evidence type="ECO:0000256" key="1">
    <source>
        <dbReference type="SAM" id="MobiDB-lite"/>
    </source>
</evidence>